<sequence length="378" mass="40263">MKLNSFLLPALAGVAAADSAAAPQHAEAYMLRHTKQTTSSSPPPSIPDSLAEAILLQRLSSPGQPSALGQIPQSLGDDEAISYINQFAKPTRPLFDGEGADAPKQLVIAFSGVTPTQNKKLKAAMPRVPIAFTAPGLGRLPAKVSSRCTFASSINPKAESSRCWSGETQYLQYDVTKNGNMIKELGANLAALESYANAGLMETTIVFLDGSSPSSDSDELRRRQLQFQKGRVTTGSASDTTFVSSTHKSGGEKAFDAFAGRPTTVPYCYASQNACETATSSCSGHGECRDRWAKDNTDNSCFYCQCKKTIEEDDRGHTRLYSWGGATCQKQDISTTFWLFAGVTIALVATVAFSIGLLFTVGEEKLPGVIGAGVSRSK</sequence>
<evidence type="ECO:0000256" key="2">
    <source>
        <dbReference type="SAM" id="SignalP"/>
    </source>
</evidence>
<dbReference type="PANTHER" id="PTHR36853:SF1">
    <property type="entry name" value="DUF3844 DOMAIN-CONTAINING PROTEIN"/>
    <property type="match status" value="1"/>
</dbReference>
<evidence type="ECO:0000313" key="4">
    <source>
        <dbReference type="EMBL" id="GAP84276.1"/>
    </source>
</evidence>
<dbReference type="EMBL" id="DF977452">
    <property type="protein sequence ID" value="GAP84276.1"/>
    <property type="molecule type" value="Genomic_DNA"/>
</dbReference>
<keyword evidence="1" id="KW-0472">Membrane</keyword>
<keyword evidence="1" id="KW-0812">Transmembrane</keyword>
<gene>
    <name evidence="4" type="ORF">SAMD00023353_0700800</name>
</gene>
<feature type="chain" id="PRO_5013181908" evidence="2">
    <location>
        <begin position="18"/>
        <end position="378"/>
    </location>
</feature>
<accession>A0A1S7ULR4</accession>
<dbReference type="Pfam" id="PF12955">
    <property type="entry name" value="Vps3844_C"/>
    <property type="match status" value="1"/>
</dbReference>
<feature type="transmembrane region" description="Helical" evidence="1">
    <location>
        <begin position="337"/>
        <end position="359"/>
    </location>
</feature>
<reference evidence="4" key="1">
    <citation type="submission" date="2016-03" db="EMBL/GenBank/DDBJ databases">
        <title>Draft genome sequence of Rosellinia necatrix.</title>
        <authorList>
            <person name="Kanematsu S."/>
        </authorList>
    </citation>
    <scope>NUCLEOTIDE SEQUENCE [LARGE SCALE GENOMIC DNA]</scope>
    <source>
        <strain evidence="4">W97</strain>
    </source>
</reference>
<feature type="domain" description="Vacuolar sorting protein Vps3844 C-terminal" evidence="3">
    <location>
        <begin position="268"/>
        <end position="372"/>
    </location>
</feature>
<organism evidence="4">
    <name type="scientific">Rosellinia necatrix</name>
    <name type="common">White root-rot fungus</name>
    <dbReference type="NCBI Taxonomy" id="77044"/>
    <lineage>
        <taxon>Eukaryota</taxon>
        <taxon>Fungi</taxon>
        <taxon>Dikarya</taxon>
        <taxon>Ascomycota</taxon>
        <taxon>Pezizomycotina</taxon>
        <taxon>Sordariomycetes</taxon>
        <taxon>Xylariomycetidae</taxon>
        <taxon>Xylariales</taxon>
        <taxon>Xylariaceae</taxon>
        <taxon>Rosellinia</taxon>
    </lineage>
</organism>
<dbReference type="AlphaFoldDB" id="A0A1S7ULR4"/>
<dbReference type="STRING" id="77044.A0A1S7ULR4"/>
<keyword evidence="2" id="KW-0732">Signal</keyword>
<dbReference type="OMA" id="DVSVPFW"/>
<name>A0A1S7ULR4_ROSNE</name>
<dbReference type="GO" id="GO:0005783">
    <property type="term" value="C:endoplasmic reticulum"/>
    <property type="evidence" value="ECO:0007669"/>
    <property type="project" value="TreeGrafter"/>
</dbReference>
<dbReference type="InterPro" id="IPR024382">
    <property type="entry name" value="Vps3844_C"/>
</dbReference>
<evidence type="ECO:0000313" key="5">
    <source>
        <dbReference type="Proteomes" id="UP000054516"/>
    </source>
</evidence>
<dbReference type="Proteomes" id="UP000054516">
    <property type="component" value="Unassembled WGS sequence"/>
</dbReference>
<keyword evidence="5" id="KW-1185">Reference proteome</keyword>
<protein>
    <submittedName>
        <fullName evidence="4">Putative arsenate reductase</fullName>
    </submittedName>
</protein>
<evidence type="ECO:0000256" key="1">
    <source>
        <dbReference type="SAM" id="Phobius"/>
    </source>
</evidence>
<feature type="signal peptide" evidence="2">
    <location>
        <begin position="1"/>
        <end position="17"/>
    </location>
</feature>
<dbReference type="OrthoDB" id="5583277at2759"/>
<keyword evidence="1" id="KW-1133">Transmembrane helix</keyword>
<dbReference type="PANTHER" id="PTHR36853">
    <property type="entry name" value="EXPRESSED PROTEIN"/>
    <property type="match status" value="1"/>
</dbReference>
<evidence type="ECO:0000259" key="3">
    <source>
        <dbReference type="Pfam" id="PF12955"/>
    </source>
</evidence>
<proteinExistence type="predicted"/>
<dbReference type="InterPro" id="IPR053065">
    <property type="entry name" value="Archenteron_Induction-Rel"/>
</dbReference>